<sequence>MISRKLRRFSSGSCDEYDNIESKLVHLQRIIGSTHPGYNRQLPGHSLLPQIFFGRRLDRMSVRINCDEVYPNIFIGDEGAARNKSYLKLIGITHVVNTAEGTGFCQVNTGEHFYSNVGIKYMGLNVVDVPQAKISIHFAEAADFIDKAIESHGRVLIHCLMGLSRSATITIAYLMIKRGMSLEEALRTVRRHRECRPNDGFLRQLIDLELKIRNGGGFAYNRRLH</sequence>
<dbReference type="PANTHER" id="PTHR45682">
    <property type="entry name" value="AGAP008228-PA"/>
    <property type="match status" value="1"/>
</dbReference>
<dbReference type="OrthoDB" id="253091at2759"/>
<dbReference type="InterPro" id="IPR029021">
    <property type="entry name" value="Prot-tyrosine_phosphatase-like"/>
</dbReference>
<accession>A0A3S3PGG9</accession>
<reference evidence="10 11" key="1">
    <citation type="journal article" date="2018" name="Gigascience">
        <title>Genomes of trombidid mites reveal novel predicted allergens and laterally-transferred genes associated with secondary metabolism.</title>
        <authorList>
            <person name="Dong X."/>
            <person name="Chaisiri K."/>
            <person name="Xia D."/>
            <person name="Armstrong S.D."/>
            <person name="Fang Y."/>
            <person name="Donnelly M.J."/>
            <person name="Kadowaki T."/>
            <person name="McGarry J.W."/>
            <person name="Darby A.C."/>
            <person name="Makepeace B.L."/>
        </authorList>
    </citation>
    <scope>NUCLEOTIDE SEQUENCE [LARGE SCALE GENOMIC DNA]</scope>
    <source>
        <strain evidence="10">UoL-WK</strain>
    </source>
</reference>
<evidence type="ECO:0000256" key="5">
    <source>
        <dbReference type="ARBA" id="ARBA00048336"/>
    </source>
</evidence>
<evidence type="ECO:0000256" key="7">
    <source>
        <dbReference type="RuleBase" id="RU366038"/>
    </source>
</evidence>
<dbReference type="GO" id="GO:0043409">
    <property type="term" value="P:negative regulation of MAPK cascade"/>
    <property type="evidence" value="ECO:0007669"/>
    <property type="project" value="TreeGrafter"/>
</dbReference>
<dbReference type="Proteomes" id="UP000285301">
    <property type="component" value="Unassembled WGS sequence"/>
</dbReference>
<evidence type="ECO:0000256" key="4">
    <source>
        <dbReference type="ARBA" id="ARBA00047761"/>
    </source>
</evidence>
<dbReference type="InterPro" id="IPR020422">
    <property type="entry name" value="TYR_PHOSPHATASE_DUAL_dom"/>
</dbReference>
<dbReference type="SMART" id="SM00195">
    <property type="entry name" value="DSPc"/>
    <property type="match status" value="1"/>
</dbReference>
<dbReference type="InterPro" id="IPR000387">
    <property type="entry name" value="Tyr_Pase_dom"/>
</dbReference>
<dbReference type="GO" id="GO:0004725">
    <property type="term" value="F:protein tyrosine phosphatase activity"/>
    <property type="evidence" value="ECO:0007669"/>
    <property type="project" value="UniProtKB-EC"/>
</dbReference>
<dbReference type="CDD" id="cd14515">
    <property type="entry name" value="DUSP3-like"/>
    <property type="match status" value="1"/>
</dbReference>
<dbReference type="PRINTS" id="PR01908">
    <property type="entry name" value="ADSPHPHTASE"/>
</dbReference>
<dbReference type="GO" id="GO:0004722">
    <property type="term" value="F:protein serine/threonine phosphatase activity"/>
    <property type="evidence" value="ECO:0007669"/>
    <property type="project" value="UniProtKB-EC"/>
</dbReference>
<dbReference type="PRINTS" id="PR01909">
    <property type="entry name" value="ADSPHPHTASEA"/>
</dbReference>
<evidence type="ECO:0000256" key="3">
    <source>
        <dbReference type="ARBA" id="ARBA00022912"/>
    </source>
</evidence>
<evidence type="ECO:0000256" key="2">
    <source>
        <dbReference type="ARBA" id="ARBA00022801"/>
    </source>
</evidence>
<dbReference type="STRING" id="1965070.A0A3S3PGG9"/>
<dbReference type="SUPFAM" id="SSF52799">
    <property type="entry name" value="(Phosphotyrosine protein) phosphatases II"/>
    <property type="match status" value="1"/>
</dbReference>
<evidence type="ECO:0000313" key="11">
    <source>
        <dbReference type="Proteomes" id="UP000285301"/>
    </source>
</evidence>
<dbReference type="PROSITE" id="PS50056">
    <property type="entry name" value="TYR_PHOSPHATASE_2"/>
    <property type="match status" value="1"/>
</dbReference>
<proteinExistence type="inferred from homology"/>
<protein>
    <recommendedName>
        <fullName evidence="7">Dual specificity protein phosphatase</fullName>
        <ecNumber evidence="7">3.1.3.16</ecNumber>
        <ecNumber evidence="7">3.1.3.48</ecNumber>
    </recommendedName>
</protein>
<dbReference type="AlphaFoldDB" id="A0A3S3PGG9"/>
<comment type="catalytic activity">
    <reaction evidence="5 7">
        <text>O-phospho-L-threonyl-[protein] + H2O = L-threonyl-[protein] + phosphate</text>
        <dbReference type="Rhea" id="RHEA:47004"/>
        <dbReference type="Rhea" id="RHEA-COMP:11060"/>
        <dbReference type="Rhea" id="RHEA-COMP:11605"/>
        <dbReference type="ChEBI" id="CHEBI:15377"/>
        <dbReference type="ChEBI" id="CHEBI:30013"/>
        <dbReference type="ChEBI" id="CHEBI:43474"/>
        <dbReference type="ChEBI" id="CHEBI:61977"/>
        <dbReference type="EC" id="3.1.3.16"/>
    </reaction>
</comment>
<dbReference type="GO" id="GO:0008138">
    <property type="term" value="F:protein tyrosine/serine/threonine phosphatase activity"/>
    <property type="evidence" value="ECO:0007669"/>
    <property type="project" value="UniProtKB-UniRule"/>
</dbReference>
<dbReference type="PANTHER" id="PTHR45682:SF5">
    <property type="entry name" value="DUAL SPECIFICITY PROTEIN PHOSPHATASE"/>
    <property type="match status" value="1"/>
</dbReference>
<feature type="active site" description="Phosphocysteine intermediate" evidence="6">
    <location>
        <position position="159"/>
    </location>
</feature>
<organism evidence="10 11">
    <name type="scientific">Dinothrombium tinctorium</name>
    <dbReference type="NCBI Taxonomy" id="1965070"/>
    <lineage>
        <taxon>Eukaryota</taxon>
        <taxon>Metazoa</taxon>
        <taxon>Ecdysozoa</taxon>
        <taxon>Arthropoda</taxon>
        <taxon>Chelicerata</taxon>
        <taxon>Arachnida</taxon>
        <taxon>Acari</taxon>
        <taxon>Acariformes</taxon>
        <taxon>Trombidiformes</taxon>
        <taxon>Prostigmata</taxon>
        <taxon>Anystina</taxon>
        <taxon>Parasitengona</taxon>
        <taxon>Trombidioidea</taxon>
        <taxon>Trombidiidae</taxon>
        <taxon>Dinothrombium</taxon>
    </lineage>
</organism>
<comment type="catalytic activity">
    <reaction evidence="4 7">
        <text>O-phospho-L-seryl-[protein] + H2O = L-seryl-[protein] + phosphate</text>
        <dbReference type="Rhea" id="RHEA:20629"/>
        <dbReference type="Rhea" id="RHEA-COMP:9863"/>
        <dbReference type="Rhea" id="RHEA-COMP:11604"/>
        <dbReference type="ChEBI" id="CHEBI:15377"/>
        <dbReference type="ChEBI" id="CHEBI:29999"/>
        <dbReference type="ChEBI" id="CHEBI:43474"/>
        <dbReference type="ChEBI" id="CHEBI:83421"/>
        <dbReference type="EC" id="3.1.3.16"/>
    </reaction>
</comment>
<dbReference type="InterPro" id="IPR020405">
    <property type="entry name" value="Atypical_DUSP_subfamA"/>
</dbReference>
<evidence type="ECO:0000256" key="6">
    <source>
        <dbReference type="PIRSR" id="PIRSR620405-1"/>
    </source>
</evidence>
<dbReference type="EC" id="3.1.3.48" evidence="7"/>
<dbReference type="InterPro" id="IPR016130">
    <property type="entry name" value="Tyr_Pase_AS"/>
</dbReference>
<evidence type="ECO:0000256" key="1">
    <source>
        <dbReference type="ARBA" id="ARBA00008601"/>
    </source>
</evidence>
<evidence type="ECO:0000313" key="10">
    <source>
        <dbReference type="EMBL" id="RWS09161.1"/>
    </source>
</evidence>
<gene>
    <name evidence="10" type="ORF">B4U79_00968</name>
</gene>
<evidence type="ECO:0000259" key="9">
    <source>
        <dbReference type="PROSITE" id="PS50056"/>
    </source>
</evidence>
<dbReference type="EMBL" id="NCKU01002628">
    <property type="protein sequence ID" value="RWS09161.1"/>
    <property type="molecule type" value="Genomic_DNA"/>
</dbReference>
<comment type="similarity">
    <text evidence="1 7">Belongs to the protein-tyrosine phosphatase family. Non-receptor class dual specificity subfamily.</text>
</comment>
<dbReference type="InterPro" id="IPR000340">
    <property type="entry name" value="Dual-sp_phosphatase_cat-dom"/>
</dbReference>
<dbReference type="EC" id="3.1.3.16" evidence="7"/>
<comment type="function">
    <text evidence="7">Dual specificity phosphatase able to dephosphorylate phosphotyrosine, phosphoserine and phosphothreonine residues, with a preference for phosphotyrosine as a substrate.</text>
</comment>
<feature type="domain" description="Tyrosine specific protein phosphatases" evidence="9">
    <location>
        <begin position="136"/>
        <end position="193"/>
    </location>
</feature>
<dbReference type="Pfam" id="PF00782">
    <property type="entry name" value="DSPc"/>
    <property type="match status" value="1"/>
</dbReference>
<dbReference type="GO" id="GO:0005737">
    <property type="term" value="C:cytoplasm"/>
    <property type="evidence" value="ECO:0007669"/>
    <property type="project" value="TreeGrafter"/>
</dbReference>
<dbReference type="Gene3D" id="3.90.190.10">
    <property type="entry name" value="Protein tyrosine phosphatase superfamily"/>
    <property type="match status" value="1"/>
</dbReference>
<evidence type="ECO:0000259" key="8">
    <source>
        <dbReference type="PROSITE" id="PS50054"/>
    </source>
</evidence>
<dbReference type="GO" id="GO:0033549">
    <property type="term" value="F:MAP kinase phosphatase activity"/>
    <property type="evidence" value="ECO:0007669"/>
    <property type="project" value="TreeGrafter"/>
</dbReference>
<comment type="caution">
    <text evidence="10">The sequence shown here is derived from an EMBL/GenBank/DDBJ whole genome shotgun (WGS) entry which is preliminary data.</text>
</comment>
<comment type="catalytic activity">
    <reaction evidence="7">
        <text>O-phospho-L-tyrosyl-[protein] + H2O = L-tyrosyl-[protein] + phosphate</text>
        <dbReference type="Rhea" id="RHEA:10684"/>
        <dbReference type="Rhea" id="RHEA-COMP:10136"/>
        <dbReference type="Rhea" id="RHEA-COMP:20101"/>
        <dbReference type="ChEBI" id="CHEBI:15377"/>
        <dbReference type="ChEBI" id="CHEBI:43474"/>
        <dbReference type="ChEBI" id="CHEBI:46858"/>
        <dbReference type="ChEBI" id="CHEBI:61978"/>
        <dbReference type="EC" id="3.1.3.48"/>
    </reaction>
</comment>
<dbReference type="PROSITE" id="PS00383">
    <property type="entry name" value="TYR_PHOSPHATASE_1"/>
    <property type="match status" value="1"/>
</dbReference>
<dbReference type="PROSITE" id="PS50054">
    <property type="entry name" value="TYR_PHOSPHATASE_DUAL"/>
    <property type="match status" value="1"/>
</dbReference>
<name>A0A3S3PGG9_9ACAR</name>
<keyword evidence="2 7" id="KW-0378">Hydrolase</keyword>
<keyword evidence="3 7" id="KW-0904">Protein phosphatase</keyword>
<feature type="domain" description="Tyrosine-protein phosphatase" evidence="8">
    <location>
        <begin position="65"/>
        <end position="214"/>
    </location>
</feature>
<keyword evidence="11" id="KW-1185">Reference proteome</keyword>